<organism evidence="2 3">
    <name type="scientific">Striga asiatica</name>
    <name type="common">Asiatic witchweed</name>
    <name type="synonym">Buchnera asiatica</name>
    <dbReference type="NCBI Taxonomy" id="4170"/>
    <lineage>
        <taxon>Eukaryota</taxon>
        <taxon>Viridiplantae</taxon>
        <taxon>Streptophyta</taxon>
        <taxon>Embryophyta</taxon>
        <taxon>Tracheophyta</taxon>
        <taxon>Spermatophyta</taxon>
        <taxon>Magnoliopsida</taxon>
        <taxon>eudicotyledons</taxon>
        <taxon>Gunneridae</taxon>
        <taxon>Pentapetalae</taxon>
        <taxon>asterids</taxon>
        <taxon>lamiids</taxon>
        <taxon>Lamiales</taxon>
        <taxon>Orobanchaceae</taxon>
        <taxon>Buchnereae</taxon>
        <taxon>Striga</taxon>
    </lineage>
</organism>
<reference evidence="3" key="1">
    <citation type="journal article" date="2019" name="Curr. Biol.">
        <title>Genome Sequence of Striga asiatica Provides Insight into the Evolution of Plant Parasitism.</title>
        <authorList>
            <person name="Yoshida S."/>
            <person name="Kim S."/>
            <person name="Wafula E.K."/>
            <person name="Tanskanen J."/>
            <person name="Kim Y.M."/>
            <person name="Honaas L."/>
            <person name="Yang Z."/>
            <person name="Spallek T."/>
            <person name="Conn C.E."/>
            <person name="Ichihashi Y."/>
            <person name="Cheong K."/>
            <person name="Cui S."/>
            <person name="Der J.P."/>
            <person name="Gundlach H."/>
            <person name="Jiao Y."/>
            <person name="Hori C."/>
            <person name="Ishida J.K."/>
            <person name="Kasahara H."/>
            <person name="Kiba T."/>
            <person name="Kim M.S."/>
            <person name="Koo N."/>
            <person name="Laohavisit A."/>
            <person name="Lee Y.H."/>
            <person name="Lumba S."/>
            <person name="McCourt P."/>
            <person name="Mortimer J.C."/>
            <person name="Mutuku J.M."/>
            <person name="Nomura T."/>
            <person name="Sasaki-Sekimoto Y."/>
            <person name="Seto Y."/>
            <person name="Wang Y."/>
            <person name="Wakatake T."/>
            <person name="Sakakibara H."/>
            <person name="Demura T."/>
            <person name="Yamaguchi S."/>
            <person name="Yoneyama K."/>
            <person name="Manabe R.I."/>
            <person name="Nelson D.C."/>
            <person name="Schulman A.H."/>
            <person name="Timko M.P."/>
            <person name="dePamphilis C.W."/>
            <person name="Choi D."/>
            <person name="Shirasu K."/>
        </authorList>
    </citation>
    <scope>NUCLEOTIDE SEQUENCE [LARGE SCALE GENOMIC DNA]</scope>
    <source>
        <strain evidence="3">cv. UVA1</strain>
    </source>
</reference>
<accession>A0A5A7R8F4</accession>
<name>A0A5A7R8F4_STRAF</name>
<proteinExistence type="predicted"/>
<gene>
    <name evidence="2" type="ORF">STAS_31544</name>
</gene>
<dbReference type="EMBL" id="BKCP01010848">
    <property type="protein sequence ID" value="GER53995.1"/>
    <property type="molecule type" value="Genomic_DNA"/>
</dbReference>
<sequence>MAYARHLGFQLVQCNYKFLVPLKILNLESGSRAGLSLFLGNASHCPQDLDLKFPKHGMSIQTCQMLLERRRRLQSRLPCILLVEGIGISMGPEFHARERLEDCDVLEVDVLKRRGMKVFRSIFSECLPVGISFWINGNREQDKRAELNNTSSILATDSYTVLVNYSEDAGYFVYFKSLTYSHLVFHGKKIESKAEELERKRGNRQGNTDYSRTTLNLTA</sequence>
<evidence type="ECO:0000256" key="1">
    <source>
        <dbReference type="SAM" id="MobiDB-lite"/>
    </source>
</evidence>
<evidence type="ECO:0000313" key="2">
    <source>
        <dbReference type="EMBL" id="GER53995.1"/>
    </source>
</evidence>
<protein>
    <submittedName>
        <fullName evidence="2">2-oxoglutarate (2OG) and Fe(II)-dependent oxygenase superfamily protein</fullName>
    </submittedName>
</protein>
<evidence type="ECO:0000313" key="3">
    <source>
        <dbReference type="Proteomes" id="UP000325081"/>
    </source>
</evidence>
<dbReference type="AlphaFoldDB" id="A0A5A7R8F4"/>
<feature type="compositionally biased region" description="Polar residues" evidence="1">
    <location>
        <begin position="204"/>
        <end position="219"/>
    </location>
</feature>
<comment type="caution">
    <text evidence="2">The sequence shown here is derived from an EMBL/GenBank/DDBJ whole genome shotgun (WGS) entry which is preliminary data.</text>
</comment>
<dbReference type="Proteomes" id="UP000325081">
    <property type="component" value="Unassembled WGS sequence"/>
</dbReference>
<feature type="region of interest" description="Disordered" evidence="1">
    <location>
        <begin position="196"/>
        <end position="219"/>
    </location>
</feature>
<keyword evidence="3" id="KW-1185">Reference proteome</keyword>